<evidence type="ECO:0000313" key="2">
    <source>
        <dbReference type="EMBL" id="CEK89723.1"/>
    </source>
</evidence>
<evidence type="ECO:0000313" key="3">
    <source>
        <dbReference type="EMBL" id="CEK89724.1"/>
    </source>
</evidence>
<evidence type="ECO:0000256" key="1">
    <source>
        <dbReference type="SAM" id="MobiDB-lite"/>
    </source>
</evidence>
<proteinExistence type="predicted"/>
<evidence type="ECO:0000313" key="4">
    <source>
        <dbReference type="EMBL" id="CEK89727.1"/>
    </source>
</evidence>
<gene>
    <name evidence="4" type="primary">ORF172580</name>
    <name evidence="2" type="synonym">ORF172569</name>
    <name evidence="3" type="synonym">ORF172572</name>
</gene>
<feature type="region of interest" description="Disordered" evidence="1">
    <location>
        <begin position="46"/>
        <end position="76"/>
    </location>
</feature>
<reference evidence="4" key="1">
    <citation type="submission" date="2014-12" db="EMBL/GenBank/DDBJ databases">
        <title>Insight into the proteome of Arion vulgaris.</title>
        <authorList>
            <person name="Aradska J."/>
            <person name="Bulat T."/>
            <person name="Smidak R."/>
            <person name="Sarate P."/>
            <person name="Gangsoo J."/>
            <person name="Sialana F."/>
            <person name="Bilban M."/>
            <person name="Lubec G."/>
        </authorList>
    </citation>
    <scope>NUCLEOTIDE SEQUENCE</scope>
    <source>
        <tissue evidence="4">Skin</tissue>
    </source>
</reference>
<dbReference type="EMBL" id="HACG01042859">
    <property type="protein sequence ID" value="CEK89724.1"/>
    <property type="molecule type" value="Transcribed_RNA"/>
</dbReference>
<sequence>MATFVEIKMGEANLVPKKKKKKAKLKSDVSDGNVQTPKLMLKTDTSHSILPTASRYKQQEYENRQRGRRYSLADTV</sequence>
<organism evidence="4">
    <name type="scientific">Arion vulgaris</name>
    <dbReference type="NCBI Taxonomy" id="1028688"/>
    <lineage>
        <taxon>Eukaryota</taxon>
        <taxon>Metazoa</taxon>
        <taxon>Spiralia</taxon>
        <taxon>Lophotrochozoa</taxon>
        <taxon>Mollusca</taxon>
        <taxon>Gastropoda</taxon>
        <taxon>Heterobranchia</taxon>
        <taxon>Euthyneura</taxon>
        <taxon>Panpulmonata</taxon>
        <taxon>Eupulmonata</taxon>
        <taxon>Stylommatophora</taxon>
        <taxon>Helicina</taxon>
        <taxon>Arionoidea</taxon>
        <taxon>Arionidae</taxon>
        <taxon>Arion</taxon>
    </lineage>
</organism>
<dbReference type="EMBL" id="HACG01042862">
    <property type="protein sequence ID" value="CEK89727.1"/>
    <property type="molecule type" value="Transcribed_RNA"/>
</dbReference>
<name>A0A0B7B9Z4_9EUPU</name>
<accession>A0A0B7B9Z4</accession>
<dbReference type="AlphaFoldDB" id="A0A0B7B9Z4"/>
<dbReference type="EMBL" id="HACG01042858">
    <property type="protein sequence ID" value="CEK89723.1"/>
    <property type="molecule type" value="Transcribed_RNA"/>
</dbReference>
<feature type="region of interest" description="Disordered" evidence="1">
    <location>
        <begin position="18"/>
        <end position="37"/>
    </location>
</feature>
<protein>
    <submittedName>
        <fullName evidence="4">Uncharacterized protein</fullName>
    </submittedName>
</protein>